<dbReference type="SUPFAM" id="SSF49899">
    <property type="entry name" value="Concanavalin A-like lectins/glucanases"/>
    <property type="match status" value="1"/>
</dbReference>
<evidence type="ECO:0000256" key="2">
    <source>
        <dbReference type="SAM" id="SignalP"/>
    </source>
</evidence>
<sequence>MKALPLLLLLCSTSILLHAQNSKDKKWKLVWEENFNGSQLDTSIWNYEVNDEGGGNHELQYYTARKENSYLENGLLHIKAIKEPYLTRQYTSARITTKGKADFTFGKMEIRAKIPVGRGMWPAIWMMPTDSKFGHWPWSGEIDIMETKGQEPDSLYGTIHFGPAYPNNRYLGSKLVRVTPDGWGDDFHTYAIIWQKNKIEWLVDGVKFHEGTIANVTNIKNVPYPFNERFHFILNMAVGGDFLGNPDDSILPKEFLVDYVKVYQEQ</sequence>
<dbReference type="GO" id="GO:0004553">
    <property type="term" value="F:hydrolase activity, hydrolyzing O-glycosyl compounds"/>
    <property type="evidence" value="ECO:0007669"/>
    <property type="project" value="InterPro"/>
</dbReference>
<comment type="caution">
    <text evidence="4">The sequence shown here is derived from an EMBL/GenBank/DDBJ whole genome shotgun (WGS) entry which is preliminary data.</text>
</comment>
<evidence type="ECO:0000259" key="3">
    <source>
        <dbReference type="PROSITE" id="PS51762"/>
    </source>
</evidence>
<dbReference type="PANTHER" id="PTHR10963:SF55">
    <property type="entry name" value="GLYCOSIDE HYDROLASE FAMILY 16 PROTEIN"/>
    <property type="match status" value="1"/>
</dbReference>
<feature type="domain" description="GH16" evidence="3">
    <location>
        <begin position="29"/>
        <end position="266"/>
    </location>
</feature>
<dbReference type="Pfam" id="PF00722">
    <property type="entry name" value="Glyco_hydro_16"/>
    <property type="match status" value="1"/>
</dbReference>
<feature type="chain" id="PRO_5035192485" evidence="2">
    <location>
        <begin position="20"/>
        <end position="266"/>
    </location>
</feature>
<dbReference type="RefSeq" id="WP_171607700.1">
    <property type="nucleotide sequence ID" value="NZ_WHPF01000006.1"/>
</dbReference>
<evidence type="ECO:0000313" key="5">
    <source>
        <dbReference type="Proteomes" id="UP000598971"/>
    </source>
</evidence>
<protein>
    <submittedName>
        <fullName evidence="4">Family 16 glycosylhydrolase</fullName>
    </submittedName>
</protein>
<proteinExistence type="inferred from homology"/>
<dbReference type="EMBL" id="WHPF01000006">
    <property type="protein sequence ID" value="NNV55770.1"/>
    <property type="molecule type" value="Genomic_DNA"/>
</dbReference>
<dbReference type="Gene3D" id="2.60.120.200">
    <property type="match status" value="1"/>
</dbReference>
<keyword evidence="5" id="KW-1185">Reference proteome</keyword>
<reference evidence="4" key="1">
    <citation type="submission" date="2019-10" db="EMBL/GenBank/DDBJ databases">
        <title>Draft genome sequence of Panacibacter sp. KCS-6.</title>
        <authorList>
            <person name="Yim K.J."/>
        </authorList>
    </citation>
    <scope>NUCLEOTIDE SEQUENCE</scope>
    <source>
        <strain evidence="4">KCS-6</strain>
    </source>
</reference>
<gene>
    <name evidence="4" type="ORF">GD597_09890</name>
</gene>
<dbReference type="CDD" id="cd08023">
    <property type="entry name" value="GH16_laminarinase_like"/>
    <property type="match status" value="1"/>
</dbReference>
<comment type="similarity">
    <text evidence="1">Belongs to the glycosyl hydrolase 16 family.</text>
</comment>
<dbReference type="InterPro" id="IPR000757">
    <property type="entry name" value="Beta-glucanase-like"/>
</dbReference>
<dbReference type="Proteomes" id="UP000598971">
    <property type="component" value="Unassembled WGS sequence"/>
</dbReference>
<dbReference type="PANTHER" id="PTHR10963">
    <property type="entry name" value="GLYCOSYL HYDROLASE-RELATED"/>
    <property type="match status" value="1"/>
</dbReference>
<accession>A0A8J8FCY1</accession>
<dbReference type="GO" id="GO:0005975">
    <property type="term" value="P:carbohydrate metabolic process"/>
    <property type="evidence" value="ECO:0007669"/>
    <property type="project" value="InterPro"/>
</dbReference>
<dbReference type="InterPro" id="IPR013320">
    <property type="entry name" value="ConA-like_dom_sf"/>
</dbReference>
<keyword evidence="2" id="KW-0732">Signal</keyword>
<evidence type="ECO:0000256" key="1">
    <source>
        <dbReference type="ARBA" id="ARBA00006865"/>
    </source>
</evidence>
<dbReference type="PROSITE" id="PS51762">
    <property type="entry name" value="GH16_2"/>
    <property type="match status" value="1"/>
</dbReference>
<organism evidence="4 5">
    <name type="scientific">Limnovirga soli</name>
    <dbReference type="NCBI Taxonomy" id="2656915"/>
    <lineage>
        <taxon>Bacteria</taxon>
        <taxon>Pseudomonadati</taxon>
        <taxon>Bacteroidota</taxon>
        <taxon>Chitinophagia</taxon>
        <taxon>Chitinophagales</taxon>
        <taxon>Chitinophagaceae</taxon>
        <taxon>Limnovirga</taxon>
    </lineage>
</organism>
<feature type="signal peptide" evidence="2">
    <location>
        <begin position="1"/>
        <end position="19"/>
    </location>
</feature>
<name>A0A8J8FCY1_9BACT</name>
<dbReference type="AlphaFoldDB" id="A0A8J8FCY1"/>
<evidence type="ECO:0000313" key="4">
    <source>
        <dbReference type="EMBL" id="NNV55770.1"/>
    </source>
</evidence>
<dbReference type="InterPro" id="IPR050546">
    <property type="entry name" value="Glycosyl_Hydrlase_16"/>
</dbReference>